<evidence type="ECO:0000313" key="2">
    <source>
        <dbReference type="Proteomes" id="UP001165960"/>
    </source>
</evidence>
<dbReference type="EMBL" id="QTSX02001640">
    <property type="protein sequence ID" value="KAJ9079864.1"/>
    <property type="molecule type" value="Genomic_DNA"/>
</dbReference>
<evidence type="ECO:0000313" key="1">
    <source>
        <dbReference type="EMBL" id="KAJ9079864.1"/>
    </source>
</evidence>
<reference evidence="1" key="1">
    <citation type="submission" date="2022-04" db="EMBL/GenBank/DDBJ databases">
        <title>Genome of the entomopathogenic fungus Entomophthora muscae.</title>
        <authorList>
            <person name="Elya C."/>
            <person name="Lovett B.R."/>
            <person name="Lee E."/>
            <person name="Macias A.M."/>
            <person name="Hajek A.E."/>
            <person name="De Bivort B.L."/>
            <person name="Kasson M.T."/>
            <person name="De Fine Licht H.H."/>
            <person name="Stajich J.E."/>
        </authorList>
    </citation>
    <scope>NUCLEOTIDE SEQUENCE</scope>
    <source>
        <strain evidence="1">Berkeley</strain>
    </source>
</reference>
<dbReference type="Proteomes" id="UP001165960">
    <property type="component" value="Unassembled WGS sequence"/>
</dbReference>
<sequence>MALQNCRTTPRVWEIGAFSPTSFQSPLALGSDVVWTGQNQLDFVTYHAELQKRITNYLTKSKQNEKDPRQPQVTIYDIKPMWLEAEKASNFYLSSLGRYVHFFPLKKKIHMLTVPKYQSVKKVISLTDEVFPYNKGKSFAQLPAHFTLSLKEDKPQYAWVRLLAWNVKGYISNTFKKRNQSQLREPNFNATILSVLPSGHIDAVAGLIEICTNKHISSVKNIIPDIQEFYCKKSSN</sequence>
<name>A0ACC2TYY1_9FUNG</name>
<gene>
    <name evidence="1" type="ORF">DSO57_1031062</name>
</gene>
<comment type="caution">
    <text evidence="1">The sequence shown here is derived from an EMBL/GenBank/DDBJ whole genome shotgun (WGS) entry which is preliminary data.</text>
</comment>
<protein>
    <submittedName>
        <fullName evidence="1">Uncharacterized protein</fullName>
    </submittedName>
</protein>
<organism evidence="1 2">
    <name type="scientific">Entomophthora muscae</name>
    <dbReference type="NCBI Taxonomy" id="34485"/>
    <lineage>
        <taxon>Eukaryota</taxon>
        <taxon>Fungi</taxon>
        <taxon>Fungi incertae sedis</taxon>
        <taxon>Zoopagomycota</taxon>
        <taxon>Entomophthoromycotina</taxon>
        <taxon>Entomophthoromycetes</taxon>
        <taxon>Entomophthorales</taxon>
        <taxon>Entomophthoraceae</taxon>
        <taxon>Entomophthora</taxon>
    </lineage>
</organism>
<proteinExistence type="predicted"/>
<accession>A0ACC2TYY1</accession>
<keyword evidence="2" id="KW-1185">Reference proteome</keyword>